<name>A0A9P8GHH6_AURME</name>
<feature type="region of interest" description="Disordered" evidence="1">
    <location>
        <begin position="953"/>
        <end position="973"/>
    </location>
</feature>
<dbReference type="OrthoDB" id="3934300at2759"/>
<feature type="compositionally biased region" description="Polar residues" evidence="1">
    <location>
        <begin position="1793"/>
        <end position="1813"/>
    </location>
</feature>
<feature type="compositionally biased region" description="Low complexity" evidence="1">
    <location>
        <begin position="591"/>
        <end position="617"/>
    </location>
</feature>
<feature type="compositionally biased region" description="Low complexity" evidence="1">
    <location>
        <begin position="118"/>
        <end position="128"/>
    </location>
</feature>
<reference evidence="2" key="1">
    <citation type="journal article" date="2021" name="J Fungi (Basel)">
        <title>Virulence traits and population genomics of the black yeast Aureobasidium melanogenum.</title>
        <authorList>
            <person name="Cernosa A."/>
            <person name="Sun X."/>
            <person name="Gostincar C."/>
            <person name="Fang C."/>
            <person name="Gunde-Cimerman N."/>
            <person name="Song Z."/>
        </authorList>
    </citation>
    <scope>NUCLEOTIDE SEQUENCE</scope>
    <source>
        <strain evidence="2">EXF-8016</strain>
    </source>
</reference>
<evidence type="ECO:0000313" key="3">
    <source>
        <dbReference type="Proteomes" id="UP000767238"/>
    </source>
</evidence>
<feature type="region of interest" description="Disordered" evidence="1">
    <location>
        <begin position="482"/>
        <end position="503"/>
    </location>
</feature>
<feature type="region of interest" description="Disordered" evidence="1">
    <location>
        <begin position="148"/>
        <end position="214"/>
    </location>
</feature>
<accession>A0A9P8GHH6</accession>
<feature type="compositionally biased region" description="Low complexity" evidence="1">
    <location>
        <begin position="1"/>
        <end position="19"/>
    </location>
</feature>
<reference evidence="2" key="2">
    <citation type="submission" date="2021-08" db="EMBL/GenBank/DDBJ databases">
        <authorList>
            <person name="Gostincar C."/>
            <person name="Sun X."/>
            <person name="Song Z."/>
            <person name="Gunde-Cimerman N."/>
        </authorList>
    </citation>
    <scope>NUCLEOTIDE SEQUENCE</scope>
    <source>
        <strain evidence="2">EXF-8016</strain>
    </source>
</reference>
<feature type="compositionally biased region" description="Polar residues" evidence="1">
    <location>
        <begin position="484"/>
        <end position="493"/>
    </location>
</feature>
<gene>
    <name evidence="2" type="ORF">KCV03_g4553</name>
</gene>
<dbReference type="EMBL" id="JAHFYH010000027">
    <property type="protein sequence ID" value="KAH0222769.1"/>
    <property type="molecule type" value="Genomic_DNA"/>
</dbReference>
<organism evidence="2 3">
    <name type="scientific">Aureobasidium melanogenum</name>
    <name type="common">Aureobasidium pullulans var. melanogenum</name>
    <dbReference type="NCBI Taxonomy" id="46634"/>
    <lineage>
        <taxon>Eukaryota</taxon>
        <taxon>Fungi</taxon>
        <taxon>Dikarya</taxon>
        <taxon>Ascomycota</taxon>
        <taxon>Pezizomycotina</taxon>
        <taxon>Dothideomycetes</taxon>
        <taxon>Dothideomycetidae</taxon>
        <taxon>Dothideales</taxon>
        <taxon>Saccotheciaceae</taxon>
        <taxon>Aureobasidium</taxon>
    </lineage>
</organism>
<feature type="region of interest" description="Disordered" evidence="1">
    <location>
        <begin position="571"/>
        <end position="677"/>
    </location>
</feature>
<evidence type="ECO:0000313" key="2">
    <source>
        <dbReference type="EMBL" id="KAH0222769.1"/>
    </source>
</evidence>
<protein>
    <submittedName>
        <fullName evidence="2">Uncharacterized protein</fullName>
    </submittedName>
</protein>
<dbReference type="Proteomes" id="UP000767238">
    <property type="component" value="Unassembled WGS sequence"/>
</dbReference>
<proteinExistence type="predicted"/>
<feature type="compositionally biased region" description="Polar residues" evidence="1">
    <location>
        <begin position="571"/>
        <end position="590"/>
    </location>
</feature>
<feature type="compositionally biased region" description="Low complexity" evidence="1">
    <location>
        <begin position="196"/>
        <end position="214"/>
    </location>
</feature>
<feature type="region of interest" description="Disordered" evidence="1">
    <location>
        <begin position="278"/>
        <end position="298"/>
    </location>
</feature>
<feature type="non-terminal residue" evidence="2">
    <location>
        <position position="1"/>
    </location>
</feature>
<feature type="region of interest" description="Disordered" evidence="1">
    <location>
        <begin position="1780"/>
        <end position="1820"/>
    </location>
</feature>
<feature type="region of interest" description="Disordered" evidence="1">
    <location>
        <begin position="2360"/>
        <end position="2379"/>
    </location>
</feature>
<sequence length="3625" mass="362725">MSSAAKLAASAVSQKSQSSGRPTTEEGIGQESPFSTSRVPTKGNVPSVSSRFTSSTISVSRVSSQSAIKPSLQKVASTSSKTSSGVRGSVPSSSSVSTRAPSAVRGSPPKSSTIQGLSTSSAGKSSSVDSTLIAHAASQSTYLETTTATSSQSTANVFPGSKDAPVPRISSTSDPPLLSSSSSSDTQRSEIKTGPTSSSITTRTASSSESSLSSEGLSAASTAISTLVSLGLFLPSSAPSLPGLLISEGTNIAETPTGSTTIAYTAVTADAANRSRITSSSSISASSGSSSFSSNVGSTRTTSEFVQTVSTGLPIIESTRSASISIIVPEVQPTASLTSKSGSISIELPTSSGELIASSFLTAVESASHTIDIVSSISDTFTSIPSTLAQTTIDGISTESILSGFNQPTLSIELSVSSIASTNIADPLPTMAQSAEPSLVLSESSTLLNSIDASATSGSSLSSANFPGPLLLPTAIVQSPAADGSTSDVQTYAGSVPTPDVPSSTYAYNVNPVSTIATQNIGQPSSLVSSDSRTQPDQMPAQQTSVDSTSQLLEATSSMDSAALPITTSSSYAQEATSADGSASPSNQPDTGESVTSSPSNSETSSTIMTSSEATISQSPEQAASTSDAILTPTTSSLDTQSTPLKADTSSGSELDQSQATSTSVADVNSNSGSSTTGEDTLVAATVSPVLQGSISATLGLSLGDLLPSDSIPSTVTEIEATIASSEPTSLILQSDLAGVETISDAATYSIVSPSLAALNPTSIDPVFVSASTDGVVVVVPTSVTAPDFAVPTSGSLVVLSGGEAIAMSTPIPVVSLSDPLPDSEASTSQESLTSGVPIVGPVLNLLSSETSSVILPSETSIDAVQTSSVDGSAESFVIPDMLPTTATDIVLPSTTEIPSYNSQPTPDVGSISSEIEASTTLELSDLPSQASYAGAAVSSSYDISAGAIPTSATEIDSPSTDLPFDPETVASDTGIDLPVAETQAALPTTSLGSLDSLLSSIVYDAQTVDVAQPSQTAVESFIASGDDQASASLSAEISVVATGSTSPDITTTVPDLYTDGSETSVKIPTSINVNQQVPEITTSADELTTVLPGSSVDNLPASLTSLEPQDLPTSTYMGDASATSSIAEDLTKALPDSSVDNLLASLTSLESQDSPTSALVDDISGIVSSVANSDLPAVTSSTVDGIPNVPAAASSILSEALPSDLSQPSELVSSIIDGVTTDIPLATDLPAAASSVVDGFVPTSASDAEIAASSVVDNTVDLASSIVSSVDPIATQIVSAVTDTGAAATSVIDSVGDAASYIVSSSIATLDAAESETTLVPISTDLSTPSLISGVPDPSGDLPQQTNEIGSVPQYSVDPSDPATSEILSSIASDVSMATSDLAPSATSELSLMLSSEAITSTDLLSVVESTAQVTNLDVSATVPVVAEPTYSQVGSITTGLDAAAPSTALDSDISTDMFGVESTASASVPSASDLVSLGDDTTTDLPISPSSTTLEATNVVNPSVTAELSSSIESSVPQRDTVSDTLFPVPSMVETLLTSAVDIVPSSTDLGNEASITESGVIPTANAIISSQTPETLTTIAGGDSPVSSLIDEPATTTDASDLFSTPVVSVVLDESTSTDFASITPISSDLASTSTILEVPSSELGSISSTLDEVVSSTTSVDLGLTAIQSFTDLPTRTTNISPSDLVSADIPTDPSQVEESIPNSTTMDITSIPVMPNESFPTVAPESSEPILTAIGVTSTLSGATATLAGDSSFYTDLSSSTQLSPTEIIYPTTSVSADLDISPDPEGATSTSEIPSLSVTDSVESMPTSDADLDQLPTTSLSDILSGLPTEIETVGLSTTAALTDLSITPTESMLSTSAILSDLGSSLTEAIDSMTSTLDASVTITTASSDMLVSTFALGAAQSETLVPLPAEASDDPSQPIKSTSIGSIETDVVAPSVVTSGDIISAITTEPPSLSNSAIDDLLSSSTDFAEVTSSLDAASPSTSIESFNYESDIPSSDVAEVQSTTMPLVGSDITSPSAFPTDALSSLVEIATSQIEAISSALDYDSITASSKILASATDTALVDSSSIETLASDIVDGSTILASESQSLPTSTLDSGVPVSGLPTDIVTFTDPTDAVSPLLSSSIINDESSVSTSILTQPTDISDVPISTDGQSEASAPITMDINATSDSIKVLPPVTDAPTITTSEPLASITPAPEDPETSYLDTASNVLDAYSTTASLADSSSVGPESLPTSEIVDATGSLSITSTMQDVSSAIMSMNSSSVDLESLPTSDVADAAELPSITTSSDAWSDIPVSASTNIEATLNTALTPLSINDIPSSTTSGSLGLITPAPDLPETSFLDTSSLVDHTSSAMPSLVGSSGIESESQPTGAITEAPSFPSSITSFNALSEVAAALTTSTEEIQEPTTMPSSTVDLSSITSSNPLPLAAATSEAGEISSLETASAILNSSSLAQATIGSLTINPESVLTSAFVETTDLSFGSSTVDSESYLPTSILTQTTNTPLIMSDPDIQSGTLSSTDVTSDYITDVSMVSSATSVLSSVVSEITPLTTGLPSSTFSDLSALTTVASEPLETGADLVDTDGSTQDVSSMISIMSSSVIVVSDSVPTSAISEASDVPSITLGSQAETPTLPVTPSEGITGISAFSSATDVPPSMVSASVADSVSSFIDTPSVSTVLGAVNASSSLIGSDMTTPTSILAQATGLSDIFTSLPSTLSQSLDPDPTQILSSLMSGVDDTTSTSAIVQISADPGLSTSINVPTLSSITDAVETPTSAGGISSAVTLSSVNIPTETPVAVANMTSLGSASEIESAVASSATPTSQTLLDTTLASIGSTLAASAVQSLTSSSIMDLPTTSLPSSFTASSESVIAMVPSLSVDTVLPAQTSSDADLSNAPGTSSTAIQISDNASQTTFSASLVAPTSYVIQISSATSSQGDDLISSILQVVSSDAQSASSITLSSNPLSTYDNALGASSSTMATRSAQTAISSSLSDISVVQTVANSVASTSGLTSAIPVISPSTSVSNSVLASQLSLSASVAASSVSPDLGLSSSVSYESSSGILPTPVTSQSSSSEALFISSSPSVAISSLLTSSLQTATADLVSATSILQSVSSSSILSSAMNIDVGSTSIGILPGVETTSTPSSSTSLQSSPVAVSAISSDLLLPAASSGTSIIVKYLAILERIVVLEHCAVLNFTANVDQLTIVKPLIIIKRLAIVKHIKYFGQSAVVEYCVQHRTGFVYYCCIVFIEQQLFDYQLSCIESATAPTPSSSTSVSTLISTSQVIEASVSAPGFVASSVSSSINIGASVFSSAASSTGTTQSLVSQSSFSSLSSVGSLSSVSSLSLALSIAVPTSSTSISQIISGQADGALSSTSSSIILSASSSSTTISSSSSTVSVVSSSTTTGYLVDVGVGSTSVGVIQTAGGGNLVDVAAGSVASTQISASAANPITTAVGSVIGSSGIGTTVILSTPTTVSSLSASATISGSSASSSSQSVSSAMTAVSLSTSGSILSSSIISIFSPIASTQLGGIGNSLLVTSQTSSTLTSVVSAVLDPIIKYGSRRGQHFKFCYKCTFHTSGVVRCIWLSKRINSSDAGKQPVNSDRFIDVKQYAIEHSDCDQ</sequence>
<evidence type="ECO:0000256" key="1">
    <source>
        <dbReference type="SAM" id="MobiDB-lite"/>
    </source>
</evidence>
<feature type="compositionally biased region" description="Polar residues" evidence="1">
    <location>
        <begin position="618"/>
        <end position="677"/>
    </location>
</feature>
<feature type="region of interest" description="Disordered" evidence="1">
    <location>
        <begin position="1"/>
        <end position="128"/>
    </location>
</feature>
<feature type="compositionally biased region" description="Low complexity" evidence="1">
    <location>
        <begin position="45"/>
        <end position="66"/>
    </location>
</feature>
<feature type="region of interest" description="Disordered" evidence="1">
    <location>
        <begin position="519"/>
        <end position="549"/>
    </location>
</feature>
<feature type="compositionally biased region" description="Low complexity" evidence="1">
    <location>
        <begin position="82"/>
        <end position="104"/>
    </location>
</feature>
<comment type="caution">
    <text evidence="2">The sequence shown here is derived from an EMBL/GenBank/DDBJ whole genome shotgun (WGS) entry which is preliminary data.</text>
</comment>
<feature type="compositionally biased region" description="Low complexity" evidence="1">
    <location>
        <begin position="170"/>
        <end position="186"/>
    </location>
</feature>